<dbReference type="Pfam" id="PF07495">
    <property type="entry name" value="Y_Y_Y"/>
    <property type="match status" value="1"/>
</dbReference>
<dbReference type="SUPFAM" id="SSF101898">
    <property type="entry name" value="NHL repeat"/>
    <property type="match status" value="1"/>
</dbReference>
<feature type="domain" description="Histidine kinase" evidence="4">
    <location>
        <begin position="823"/>
        <end position="1012"/>
    </location>
</feature>
<dbReference type="InterPro" id="IPR011110">
    <property type="entry name" value="Reg_prop"/>
</dbReference>
<organism evidence="5 6">
    <name type="scientific">Runella defluvii</name>
    <dbReference type="NCBI Taxonomy" id="370973"/>
    <lineage>
        <taxon>Bacteria</taxon>
        <taxon>Pseudomonadati</taxon>
        <taxon>Bacteroidota</taxon>
        <taxon>Cytophagia</taxon>
        <taxon>Cytophagales</taxon>
        <taxon>Spirosomataceae</taxon>
        <taxon>Runella</taxon>
    </lineage>
</organism>
<feature type="transmembrane region" description="Helical" evidence="3">
    <location>
        <begin position="773"/>
        <end position="791"/>
    </location>
</feature>
<sequence length="1040" mass="120593">MYRLFLFFLGIQLVSRCLFAQDYRVEHIGVEKGLSQGSPYHMLKDSRGFMWFGTQDGLNRYDGHSFKVYKPDPNNPYTLHGVNIAGIVEDRRGNIWLGTEEGLNCYERSTEHFTLIVDKKHAGIKKRTAPFYADQDELWYIREGEGMLAYHFKTKTHRVIAPEVFISQDFDYIDWTTRTSAGDVWMVGDKGVVRYNIKEKKYHYYFSQSPKNELGTPLNIICLYVDAKNTVWLGSLNGVIRIDNTYTTFQFFDKSAEGQPIGAVYSIAEGINKKLWIGTQRNGFWILNPAKLTLQPLSLPLVTPRKLDNYEITRIYVDNRGIIWANVDPDGLLKVIPNASVLRKITDSPDSPDERRLDNFSVRCFAQSPDGNVWVGTEGSLNVYQPKNRTIIKRYLTKAAMPTIPSLNFIKSLLRDSHNRMWLGTYGGIMYFDPKAEKFTLFQFDKNPSRNNYTRNITELSDSLFLLGTPQGPWIFNVQKATFSRPPMLKNRNVFSVFQSKDSTIWVSSYFDGLYGYRYRNNQWKQVYYGMKYFNINVIREDTIRGKLWVGTEKGLLELNPKNRVYRFYNDRNGLANSYIYGIIIDKKRDLWLSTNHGISHFDQQTNQFRNFDVADGIQGYEYNGNAFLETSEGEIFFGGVKGFNSFYPERMRKLSFKPSVHLYNFSVNEAAYPLEKQINETDVVSLPYSQNTFSLEFAAIDFYSNGRNEYKYRLEGQDDDWVRSGSKNYVRYANLAPGRYVFRVMASNRDGLWSDDEKKLFIRIQPPFWQTWWFYFVCTGLFGYVAFVAGKNRLVRLKEKEQERLRIALDAQEQERKQIAQDLHDEVGARLATLKLYASTMTKYLSKKPESQEIKSKTLEIINDSIVDIRRMLRELSPRVLEQYGYAAAIEELVRKISQSGVVGVEMDASRLPERLPTEIETGLYRITQELMNNSLKHADCKKITIRAHQDEDIIHFDYFDDGKGFDYAKAKQGLGIGNIESRVAVLRGQIVWTPKVGEGNAVFIQIPMTSKRPELSLLDVKQVIESLRKWLVSFREIN</sequence>
<dbReference type="InterPro" id="IPR005467">
    <property type="entry name" value="His_kinase_dom"/>
</dbReference>
<dbReference type="GO" id="GO:0000155">
    <property type="term" value="F:phosphorelay sensor kinase activity"/>
    <property type="evidence" value="ECO:0007669"/>
    <property type="project" value="InterPro"/>
</dbReference>
<keyword evidence="6" id="KW-1185">Reference proteome</keyword>
<proteinExistence type="predicted"/>
<dbReference type="PANTHER" id="PTHR43547:SF2">
    <property type="entry name" value="HYBRID SIGNAL TRANSDUCTION HISTIDINE KINASE C"/>
    <property type="match status" value="1"/>
</dbReference>
<dbReference type="InterPro" id="IPR036890">
    <property type="entry name" value="HATPase_C_sf"/>
</dbReference>
<dbReference type="AlphaFoldDB" id="A0A7W6ETI2"/>
<keyword evidence="2" id="KW-0175">Coiled coil</keyword>
<name>A0A7W6ETI2_9BACT</name>
<dbReference type="GO" id="GO:0046983">
    <property type="term" value="F:protein dimerization activity"/>
    <property type="evidence" value="ECO:0007669"/>
    <property type="project" value="InterPro"/>
</dbReference>
<keyword evidence="3" id="KW-1133">Transmembrane helix</keyword>
<reference evidence="5 6" key="1">
    <citation type="submission" date="2020-08" db="EMBL/GenBank/DDBJ databases">
        <title>Genomic Encyclopedia of Type Strains, Phase IV (KMG-IV): sequencing the most valuable type-strain genomes for metagenomic binning, comparative biology and taxonomic classification.</title>
        <authorList>
            <person name="Goeker M."/>
        </authorList>
    </citation>
    <scope>NUCLEOTIDE SEQUENCE [LARGE SCALE GENOMIC DNA]</scope>
    <source>
        <strain evidence="5 6">DSM 17976</strain>
    </source>
</reference>
<keyword evidence="5" id="KW-0808">Transferase</keyword>
<dbReference type="InterPro" id="IPR013783">
    <property type="entry name" value="Ig-like_fold"/>
</dbReference>
<dbReference type="InterPro" id="IPR015943">
    <property type="entry name" value="WD40/YVTN_repeat-like_dom_sf"/>
</dbReference>
<dbReference type="Proteomes" id="UP000541352">
    <property type="component" value="Unassembled WGS sequence"/>
</dbReference>
<dbReference type="Gene3D" id="2.130.10.10">
    <property type="entry name" value="YVTN repeat-like/Quinoprotein amine dehydrogenase"/>
    <property type="match status" value="2"/>
</dbReference>
<dbReference type="InterPro" id="IPR011123">
    <property type="entry name" value="Y_Y_Y"/>
</dbReference>
<dbReference type="Pfam" id="PF07730">
    <property type="entry name" value="HisKA_3"/>
    <property type="match status" value="1"/>
</dbReference>
<dbReference type="InterPro" id="IPR003594">
    <property type="entry name" value="HATPase_dom"/>
</dbReference>
<evidence type="ECO:0000313" key="5">
    <source>
        <dbReference type="EMBL" id="MBB3841622.1"/>
    </source>
</evidence>
<dbReference type="Pfam" id="PF07494">
    <property type="entry name" value="Reg_prop"/>
    <property type="match status" value="3"/>
</dbReference>
<dbReference type="SUPFAM" id="SSF63829">
    <property type="entry name" value="Calcium-dependent phosphotriesterase"/>
    <property type="match status" value="2"/>
</dbReference>
<dbReference type="Gene3D" id="3.30.565.10">
    <property type="entry name" value="Histidine kinase-like ATPase, C-terminal domain"/>
    <property type="match status" value="1"/>
</dbReference>
<accession>A0A7W6ETI2</accession>
<evidence type="ECO:0000256" key="1">
    <source>
        <dbReference type="ARBA" id="ARBA00022553"/>
    </source>
</evidence>
<keyword evidence="5" id="KW-0418">Kinase</keyword>
<keyword evidence="1" id="KW-0597">Phosphoprotein</keyword>
<dbReference type="RefSeq" id="WP_183979407.1">
    <property type="nucleotide sequence ID" value="NZ_JACIBY010000019.1"/>
</dbReference>
<feature type="coiled-coil region" evidence="2">
    <location>
        <begin position="796"/>
        <end position="823"/>
    </location>
</feature>
<gene>
    <name evidence="5" type="ORF">FHS57_005651</name>
</gene>
<keyword evidence="3" id="KW-0472">Membrane</keyword>
<evidence type="ECO:0000256" key="3">
    <source>
        <dbReference type="SAM" id="Phobius"/>
    </source>
</evidence>
<comment type="caution">
    <text evidence="5">The sequence shown here is derived from an EMBL/GenBank/DDBJ whole genome shotgun (WGS) entry which is preliminary data.</text>
</comment>
<dbReference type="GO" id="GO:0016020">
    <property type="term" value="C:membrane"/>
    <property type="evidence" value="ECO:0007669"/>
    <property type="project" value="InterPro"/>
</dbReference>
<dbReference type="Pfam" id="PF02518">
    <property type="entry name" value="HATPase_c"/>
    <property type="match status" value="1"/>
</dbReference>
<dbReference type="PROSITE" id="PS50109">
    <property type="entry name" value="HIS_KIN"/>
    <property type="match status" value="1"/>
</dbReference>
<dbReference type="Gene3D" id="2.60.40.10">
    <property type="entry name" value="Immunoglobulins"/>
    <property type="match status" value="1"/>
</dbReference>
<evidence type="ECO:0000259" key="4">
    <source>
        <dbReference type="PROSITE" id="PS50109"/>
    </source>
</evidence>
<dbReference type="FunFam" id="2.60.40.10:FF:000791">
    <property type="entry name" value="Two-component system sensor histidine kinase/response regulator"/>
    <property type="match status" value="1"/>
</dbReference>
<dbReference type="CDD" id="cd16917">
    <property type="entry name" value="HATPase_UhpB-NarQ-NarX-like"/>
    <property type="match status" value="1"/>
</dbReference>
<evidence type="ECO:0000256" key="2">
    <source>
        <dbReference type="SAM" id="Coils"/>
    </source>
</evidence>
<dbReference type="InterPro" id="IPR011712">
    <property type="entry name" value="Sig_transdc_His_kin_sub3_dim/P"/>
</dbReference>
<protein>
    <submittedName>
        <fullName evidence="5">Signal transduction histidine kinase/ligand-binding sensor domain-containing protein</fullName>
    </submittedName>
</protein>
<dbReference type="PANTHER" id="PTHR43547">
    <property type="entry name" value="TWO-COMPONENT HISTIDINE KINASE"/>
    <property type="match status" value="1"/>
</dbReference>
<dbReference type="Gene3D" id="1.20.5.1930">
    <property type="match status" value="1"/>
</dbReference>
<keyword evidence="3" id="KW-0812">Transmembrane</keyword>
<dbReference type="EMBL" id="JACIBY010000019">
    <property type="protein sequence ID" value="MBB3841622.1"/>
    <property type="molecule type" value="Genomic_DNA"/>
</dbReference>
<dbReference type="SUPFAM" id="SSF55874">
    <property type="entry name" value="ATPase domain of HSP90 chaperone/DNA topoisomerase II/histidine kinase"/>
    <property type="match status" value="1"/>
</dbReference>
<evidence type="ECO:0000313" key="6">
    <source>
        <dbReference type="Proteomes" id="UP000541352"/>
    </source>
</evidence>